<accession>A0A2V5IDF2</accession>
<reference evidence="1 2" key="1">
    <citation type="submission" date="2018-02" db="EMBL/GenBank/DDBJ databases">
        <title>The genomes of Aspergillus section Nigri reveals drivers in fungal speciation.</title>
        <authorList>
            <consortium name="DOE Joint Genome Institute"/>
            <person name="Vesth T.C."/>
            <person name="Nybo J."/>
            <person name="Theobald S."/>
            <person name="Brandl J."/>
            <person name="Frisvad J.C."/>
            <person name="Nielsen K.F."/>
            <person name="Lyhne E.K."/>
            <person name="Kogle M.E."/>
            <person name="Kuo A."/>
            <person name="Riley R."/>
            <person name="Clum A."/>
            <person name="Nolan M."/>
            <person name="Lipzen A."/>
            <person name="Salamov A."/>
            <person name="Henrissat B."/>
            <person name="Wiebenga A."/>
            <person name="De vries R.P."/>
            <person name="Grigoriev I.V."/>
            <person name="Mortensen U.H."/>
            <person name="Andersen M.R."/>
            <person name="Baker S.E."/>
        </authorList>
    </citation>
    <scope>NUCLEOTIDE SEQUENCE [LARGE SCALE GENOMIC DNA]</scope>
    <source>
        <strain evidence="1 2">CBS 114.80</strain>
    </source>
</reference>
<protein>
    <submittedName>
        <fullName evidence="1">Uncharacterized protein</fullName>
    </submittedName>
</protein>
<sequence>MQRGYLEWSLLSDNNCVLAATKKNRAQRVYIGVSQPATCRISADFAKWTGFGHLPASSGNYLSILALGWSYILATRLVELRQRTIHDRIFYTGNWALPEAPDDSRSCFSLDLNGCDPAEAQWWAAILAPGNGWQAILERGGKSYYPPWECHVSDPSLFRFKHDAPLFFSTDVLPPSPDEAQIFLYKLARRYNCFDQLLAAFTTALTFPGHARFGYYITLPLPLQSPGKLFQDLEPIYMGKLPRPDEIAHFLCLSGTLNFVTSCLGSCLWDENTPSNLASEWLNPLLEETIPCLSQEEKSNVILHSMARRRPKVASLCLGAAISGLLCHVARMSQSHILPVSLEANAWTGSPQSFMDPENHRRVPIYTHNGRVMIPREDELRLLYLTDVESLTYGPPPLSPYLPFGVVTLDECALDVRLHASCCHRLSYLSWSWITRARQAARDDGLLSSEIIDLGPQPAKTKSWLITRLAEAIRKLSSLLLRLPPIIYLGFRDSIRRHTANNYHRNEDLSLQATRKIFHWTLLAEGTKAEDRELWKHDWLQSLRERMSIVSWSSSSSGNRWGQSNDFIVDWQEDIETAVHP</sequence>
<organism evidence="1 2">
    <name type="scientific">Aspergillus indologenus CBS 114.80</name>
    <dbReference type="NCBI Taxonomy" id="1450541"/>
    <lineage>
        <taxon>Eukaryota</taxon>
        <taxon>Fungi</taxon>
        <taxon>Dikarya</taxon>
        <taxon>Ascomycota</taxon>
        <taxon>Pezizomycotina</taxon>
        <taxon>Eurotiomycetes</taxon>
        <taxon>Eurotiomycetidae</taxon>
        <taxon>Eurotiales</taxon>
        <taxon>Aspergillaceae</taxon>
        <taxon>Aspergillus</taxon>
        <taxon>Aspergillus subgen. Circumdati</taxon>
    </lineage>
</organism>
<name>A0A2V5IDF2_9EURO</name>
<evidence type="ECO:0000313" key="1">
    <source>
        <dbReference type="EMBL" id="PYI34111.1"/>
    </source>
</evidence>
<dbReference type="EMBL" id="KZ825478">
    <property type="protein sequence ID" value="PYI34111.1"/>
    <property type="molecule type" value="Genomic_DNA"/>
</dbReference>
<evidence type="ECO:0000313" key="2">
    <source>
        <dbReference type="Proteomes" id="UP000248817"/>
    </source>
</evidence>
<dbReference type="Proteomes" id="UP000248817">
    <property type="component" value="Unassembled WGS sequence"/>
</dbReference>
<keyword evidence="2" id="KW-1185">Reference proteome</keyword>
<dbReference type="AlphaFoldDB" id="A0A2V5IDF2"/>
<gene>
    <name evidence="1" type="ORF">BP00DRAFT_82941</name>
</gene>
<proteinExistence type="predicted"/>